<dbReference type="GO" id="GO:0070161">
    <property type="term" value="C:anchoring junction"/>
    <property type="evidence" value="ECO:0007669"/>
    <property type="project" value="UniProtKB-SubCell"/>
</dbReference>
<dbReference type="PRINTS" id="PR00935">
    <property type="entry name" value="BAND41"/>
</dbReference>
<feature type="compositionally biased region" description="Acidic residues" evidence="5">
    <location>
        <begin position="544"/>
        <end position="559"/>
    </location>
</feature>
<evidence type="ECO:0000313" key="7">
    <source>
        <dbReference type="EMBL" id="OWF55494.1"/>
    </source>
</evidence>
<protein>
    <submittedName>
        <fullName evidence="7">Band 4.1-like protein 5</fullName>
    </submittedName>
</protein>
<dbReference type="FunFam" id="1.20.80.10:FF:000003">
    <property type="entry name" value="Tyrosine-protein phosphatase non-receptor type 4"/>
    <property type="match status" value="1"/>
</dbReference>
<evidence type="ECO:0000256" key="4">
    <source>
        <dbReference type="ARBA" id="ARBA00022949"/>
    </source>
</evidence>
<dbReference type="Gene3D" id="1.20.80.10">
    <property type="match status" value="1"/>
</dbReference>
<feature type="compositionally biased region" description="Basic and acidic residues" evidence="5">
    <location>
        <begin position="767"/>
        <end position="776"/>
    </location>
</feature>
<proteinExistence type="predicted"/>
<dbReference type="AlphaFoldDB" id="A0A210R3K2"/>
<evidence type="ECO:0000256" key="3">
    <source>
        <dbReference type="ARBA" id="ARBA00022490"/>
    </source>
</evidence>
<dbReference type="InterPro" id="IPR019748">
    <property type="entry name" value="FERM_central"/>
</dbReference>
<keyword evidence="8" id="KW-1185">Reference proteome</keyword>
<gene>
    <name evidence="7" type="ORF">KP79_PYT19544</name>
</gene>
<dbReference type="CDD" id="cd14473">
    <property type="entry name" value="FERM_B-lobe"/>
    <property type="match status" value="1"/>
</dbReference>
<dbReference type="Proteomes" id="UP000242188">
    <property type="component" value="Unassembled WGS sequence"/>
</dbReference>
<dbReference type="GO" id="GO:0005886">
    <property type="term" value="C:plasma membrane"/>
    <property type="evidence" value="ECO:0007669"/>
    <property type="project" value="UniProtKB-ARBA"/>
</dbReference>
<dbReference type="SUPFAM" id="SSF54236">
    <property type="entry name" value="Ubiquitin-like"/>
    <property type="match status" value="1"/>
</dbReference>
<dbReference type="Pfam" id="PF09379">
    <property type="entry name" value="FERM_N"/>
    <property type="match status" value="1"/>
</dbReference>
<dbReference type="InterPro" id="IPR019747">
    <property type="entry name" value="FERM_CS"/>
</dbReference>
<feature type="region of interest" description="Disordered" evidence="5">
    <location>
        <begin position="355"/>
        <end position="1080"/>
    </location>
</feature>
<dbReference type="EMBL" id="NEDP02000657">
    <property type="protein sequence ID" value="OWF55494.1"/>
    <property type="molecule type" value="Genomic_DNA"/>
</dbReference>
<feature type="compositionally biased region" description="Polar residues" evidence="5">
    <location>
        <begin position="967"/>
        <end position="976"/>
    </location>
</feature>
<dbReference type="GO" id="GO:0005856">
    <property type="term" value="C:cytoskeleton"/>
    <property type="evidence" value="ECO:0007669"/>
    <property type="project" value="TreeGrafter"/>
</dbReference>
<dbReference type="InterPro" id="IPR035963">
    <property type="entry name" value="FERM_2"/>
</dbReference>
<dbReference type="InterPro" id="IPR018979">
    <property type="entry name" value="FERM_N"/>
</dbReference>
<dbReference type="OrthoDB" id="6235974at2759"/>
<dbReference type="STRING" id="6573.A0A210R3K2"/>
<feature type="compositionally biased region" description="Polar residues" evidence="5">
    <location>
        <begin position="597"/>
        <end position="615"/>
    </location>
</feature>
<feature type="compositionally biased region" description="Low complexity" evidence="5">
    <location>
        <begin position="977"/>
        <end position="988"/>
    </location>
</feature>
<sequence>MSRFFRFLSRRRTGRRQKLGEQAPIKKKNAITCTVMLLDSTDFTLDFSKKADGKELFEQVFYHLDIVEKDYFGLQYTDHHNVNHWLDPTKRIKKQVKIGPHYTFRFRVKFYPSDPNNLHEELTRYQFFLQLKSDLLSGRLEANFDTSIELSGFALQSELGDYDVEAHTPGVISEFHFVPNQTEEMELEMVEQFKTCRGQTPAMAELNYLNKAKYLEMYGVDMHFVMGRDGSEYKLGLTPTGILVYEGTAKIGLFFWPKMTKLDFRGKLLTLVVVEDDNEGREQEHTFVFRLETEKACKHLWKCALEHHAFFRLKGPVKGPGTRQNFFRMGSRFRYSGRTEYQTSSVSRARRSVRFERKGSQRYSRRPTFEKKEREAAMKREQEKRDAKKRESAERHQKAVVEPTKPAAPVAAASSKIKTPPRSPTPKSPVTNGTTGAWGKHRKSGSEKDVPDAPSRSKSPIAGASGHEKDINLKEASEAAQARIKGLDETRPLRPPVLKVKPDVNNFQNNQVKFPSGPAVIPPDQMKCNILKAKMEEELRKEQPEEDSEPDDHAEEEEQRSDSNRDEGSDSEDEISRRKKGLRVDIKSIEDDKGQISPRSTQSDKVFHGSVSSGPVVNHSGVEGQARLTNLNNEVFILTPPPSSITKQPTVSTTSTGSTADGDTTDSPPPGVRFPKARVVSTDSESEKPTLRMPSTSSSFRQPRVSSTSSSGSVSPTSPQPSTTQSAVPLRPPPPSRGSNIPRLSSPSEVPSHVSNEEGEIIIDFPTLEKKKDSKIPKPAPRSSIASPITNESPTSPVSKIPAPSMIPSARTSTNPFAALPPPVKQIPRSSNPFAAPAPPSQIPTKPRMITPPKSTNPFAAPPPPLPNKSNNPFLDDEEEIEDVDKTSPTSVKPASSSLPKPRESRIPKLPTSPTTKNDDFLRNSFKQENTGSIKSPTTQDVPPPRPPKAPRTSANLSSIPVPKSASLASPTGGQASSTSSLSTTTSTVGKKEQSGIPAPVVIETSFSGNKMVTRTTSSTSTKSLPGGQPHVSHTITVSRNKSESSSRNTAVNGEGLSPWHVQSPEQPVVQRKVTLTTEL</sequence>
<dbReference type="InterPro" id="IPR014847">
    <property type="entry name" value="FA"/>
</dbReference>
<evidence type="ECO:0000259" key="6">
    <source>
        <dbReference type="PROSITE" id="PS50057"/>
    </source>
</evidence>
<feature type="compositionally biased region" description="Basic and acidic residues" evidence="5">
    <location>
        <begin position="367"/>
        <end position="399"/>
    </location>
</feature>
<evidence type="ECO:0000256" key="5">
    <source>
        <dbReference type="SAM" id="MobiDB-lite"/>
    </source>
</evidence>
<dbReference type="InterPro" id="IPR014352">
    <property type="entry name" value="FERM/acyl-CoA-bd_prot_sf"/>
</dbReference>
<dbReference type="PANTHER" id="PTHR23280">
    <property type="entry name" value="4.1 G PROTEIN"/>
    <property type="match status" value="1"/>
</dbReference>
<dbReference type="GO" id="GO:0031032">
    <property type="term" value="P:actomyosin structure organization"/>
    <property type="evidence" value="ECO:0007669"/>
    <property type="project" value="TreeGrafter"/>
</dbReference>
<dbReference type="Pfam" id="PF00373">
    <property type="entry name" value="FERM_M"/>
    <property type="match status" value="1"/>
</dbReference>
<evidence type="ECO:0000313" key="8">
    <source>
        <dbReference type="Proteomes" id="UP000242188"/>
    </source>
</evidence>
<dbReference type="SMART" id="SM01196">
    <property type="entry name" value="FERM_C"/>
    <property type="match status" value="1"/>
</dbReference>
<dbReference type="Gene3D" id="3.10.20.90">
    <property type="entry name" value="Phosphatidylinositol 3-kinase Catalytic Subunit, Chain A, domain 1"/>
    <property type="match status" value="1"/>
</dbReference>
<dbReference type="InterPro" id="IPR011993">
    <property type="entry name" value="PH-like_dom_sf"/>
</dbReference>
<keyword evidence="4" id="KW-0965">Cell junction</keyword>
<name>A0A210R3K2_MIZYE</name>
<feature type="compositionally biased region" description="Polar residues" evidence="5">
    <location>
        <begin position="887"/>
        <end position="899"/>
    </location>
</feature>
<feature type="compositionally biased region" description="Low complexity" evidence="5">
    <location>
        <begin position="649"/>
        <end position="666"/>
    </location>
</feature>
<dbReference type="GO" id="GO:0008092">
    <property type="term" value="F:cytoskeletal protein binding"/>
    <property type="evidence" value="ECO:0007669"/>
    <property type="project" value="InterPro"/>
</dbReference>
<feature type="compositionally biased region" description="Low complexity" evidence="5">
    <location>
        <begin position="400"/>
        <end position="420"/>
    </location>
</feature>
<dbReference type="SMART" id="SM01195">
    <property type="entry name" value="FA"/>
    <property type="match status" value="1"/>
</dbReference>
<dbReference type="PROSITE" id="PS00660">
    <property type="entry name" value="FERM_1"/>
    <property type="match status" value="1"/>
</dbReference>
<dbReference type="InterPro" id="IPR000299">
    <property type="entry name" value="FERM_domain"/>
</dbReference>
<organism evidence="7 8">
    <name type="scientific">Mizuhopecten yessoensis</name>
    <name type="common">Japanese scallop</name>
    <name type="synonym">Patinopecten yessoensis</name>
    <dbReference type="NCBI Taxonomy" id="6573"/>
    <lineage>
        <taxon>Eukaryota</taxon>
        <taxon>Metazoa</taxon>
        <taxon>Spiralia</taxon>
        <taxon>Lophotrochozoa</taxon>
        <taxon>Mollusca</taxon>
        <taxon>Bivalvia</taxon>
        <taxon>Autobranchia</taxon>
        <taxon>Pteriomorphia</taxon>
        <taxon>Pectinida</taxon>
        <taxon>Pectinoidea</taxon>
        <taxon>Pectinidae</taxon>
        <taxon>Mizuhopecten</taxon>
    </lineage>
</organism>
<comment type="caution">
    <text evidence="7">The sequence shown here is derived from an EMBL/GenBank/DDBJ whole genome shotgun (WGS) entry which is preliminary data.</text>
</comment>
<dbReference type="InterPro" id="IPR019749">
    <property type="entry name" value="Band_41_domain"/>
</dbReference>
<feature type="compositionally biased region" description="Low complexity" evidence="5">
    <location>
        <begin position="1014"/>
        <end position="1024"/>
    </location>
</feature>
<dbReference type="SUPFAM" id="SSF47031">
    <property type="entry name" value="Second domain of FERM"/>
    <property type="match status" value="1"/>
</dbReference>
<comment type="subcellular location">
    <subcellularLocation>
        <location evidence="1">Cell junction</location>
    </subcellularLocation>
    <subcellularLocation>
        <location evidence="2">Cytoplasm</location>
    </subcellularLocation>
</comment>
<dbReference type="PANTHER" id="PTHR23280:SF25">
    <property type="entry name" value="MOESIN_EZRIN_RADIXIN HOMOLOG 1"/>
    <property type="match status" value="1"/>
</dbReference>
<feature type="compositionally biased region" description="Low complexity" evidence="5">
    <location>
        <begin position="695"/>
        <end position="729"/>
    </location>
</feature>
<evidence type="ECO:0000256" key="2">
    <source>
        <dbReference type="ARBA" id="ARBA00004496"/>
    </source>
</evidence>
<dbReference type="InterPro" id="IPR018980">
    <property type="entry name" value="FERM_PH-like_C"/>
</dbReference>
<dbReference type="Gene3D" id="2.30.29.30">
    <property type="entry name" value="Pleckstrin-homology domain (PH domain)/Phosphotyrosine-binding domain (PTB)"/>
    <property type="match status" value="1"/>
</dbReference>
<dbReference type="SUPFAM" id="SSF50729">
    <property type="entry name" value="PH domain-like"/>
    <property type="match status" value="1"/>
</dbReference>
<accession>A0A210R3K2</accession>
<feature type="domain" description="FERM" evidence="6">
    <location>
        <begin position="31"/>
        <end position="315"/>
    </location>
</feature>
<dbReference type="Pfam" id="PF08736">
    <property type="entry name" value="FA"/>
    <property type="match status" value="1"/>
</dbReference>
<dbReference type="GO" id="GO:0005737">
    <property type="term" value="C:cytoplasm"/>
    <property type="evidence" value="ECO:0007669"/>
    <property type="project" value="UniProtKB-SubCell"/>
</dbReference>
<dbReference type="InterPro" id="IPR029071">
    <property type="entry name" value="Ubiquitin-like_domsf"/>
</dbReference>
<dbReference type="FunFam" id="2.30.29.30:FF:000002">
    <property type="entry name" value="Band 4.1-like protein 5 isoform 1"/>
    <property type="match status" value="1"/>
</dbReference>
<dbReference type="PROSITE" id="PS50057">
    <property type="entry name" value="FERM_3"/>
    <property type="match status" value="1"/>
</dbReference>
<dbReference type="Pfam" id="PF09380">
    <property type="entry name" value="FERM_C"/>
    <property type="match status" value="1"/>
</dbReference>
<feature type="compositionally biased region" description="Polar residues" evidence="5">
    <location>
        <begin position="925"/>
        <end position="941"/>
    </location>
</feature>
<dbReference type="CDD" id="cd13186">
    <property type="entry name" value="FERM_C_NBL4_NBL5"/>
    <property type="match status" value="1"/>
</dbReference>
<feature type="compositionally biased region" description="Basic and acidic residues" evidence="5">
    <location>
        <begin position="466"/>
        <end position="477"/>
    </location>
</feature>
<reference evidence="7 8" key="1">
    <citation type="journal article" date="2017" name="Nat. Ecol. Evol.">
        <title>Scallop genome provides insights into evolution of bilaterian karyotype and development.</title>
        <authorList>
            <person name="Wang S."/>
            <person name="Zhang J."/>
            <person name="Jiao W."/>
            <person name="Li J."/>
            <person name="Xun X."/>
            <person name="Sun Y."/>
            <person name="Guo X."/>
            <person name="Huan P."/>
            <person name="Dong B."/>
            <person name="Zhang L."/>
            <person name="Hu X."/>
            <person name="Sun X."/>
            <person name="Wang J."/>
            <person name="Zhao C."/>
            <person name="Wang Y."/>
            <person name="Wang D."/>
            <person name="Huang X."/>
            <person name="Wang R."/>
            <person name="Lv J."/>
            <person name="Li Y."/>
            <person name="Zhang Z."/>
            <person name="Liu B."/>
            <person name="Lu W."/>
            <person name="Hui Y."/>
            <person name="Liang J."/>
            <person name="Zhou Z."/>
            <person name="Hou R."/>
            <person name="Li X."/>
            <person name="Liu Y."/>
            <person name="Li H."/>
            <person name="Ning X."/>
            <person name="Lin Y."/>
            <person name="Zhao L."/>
            <person name="Xing Q."/>
            <person name="Dou J."/>
            <person name="Li Y."/>
            <person name="Mao J."/>
            <person name="Guo H."/>
            <person name="Dou H."/>
            <person name="Li T."/>
            <person name="Mu C."/>
            <person name="Jiang W."/>
            <person name="Fu Q."/>
            <person name="Fu X."/>
            <person name="Miao Y."/>
            <person name="Liu J."/>
            <person name="Yu Q."/>
            <person name="Li R."/>
            <person name="Liao H."/>
            <person name="Li X."/>
            <person name="Kong Y."/>
            <person name="Jiang Z."/>
            <person name="Chourrout D."/>
            <person name="Li R."/>
            <person name="Bao Z."/>
        </authorList>
    </citation>
    <scope>NUCLEOTIDE SEQUENCE [LARGE SCALE GENOMIC DNA]</scope>
    <source>
        <strain evidence="7 8">PY_sf001</strain>
    </source>
</reference>
<feature type="compositionally biased region" description="Polar residues" evidence="5">
    <location>
        <begin position="1032"/>
        <end position="1052"/>
    </location>
</feature>
<feature type="compositionally biased region" description="Basic and acidic residues" evidence="5">
    <location>
        <begin position="582"/>
        <end position="594"/>
    </location>
</feature>
<evidence type="ECO:0000256" key="1">
    <source>
        <dbReference type="ARBA" id="ARBA00004282"/>
    </source>
</evidence>
<feature type="compositionally biased region" description="Polar residues" evidence="5">
    <location>
        <begin position="784"/>
        <end position="798"/>
    </location>
</feature>
<dbReference type="SMART" id="SM00295">
    <property type="entry name" value="B41"/>
    <property type="match status" value="1"/>
</dbReference>
<feature type="compositionally biased region" description="Polar residues" evidence="5">
    <location>
        <begin position="737"/>
        <end position="749"/>
    </location>
</feature>
<keyword evidence="3" id="KW-0963">Cytoplasm</keyword>
<feature type="compositionally biased region" description="Basic and acidic residues" evidence="5">
    <location>
        <begin position="533"/>
        <end position="543"/>
    </location>
</feature>
<dbReference type="InterPro" id="IPR000798">
    <property type="entry name" value="Ez/rad/moesin-like"/>
</dbReference>
<dbReference type="CDD" id="cd17108">
    <property type="entry name" value="FERM_F1_EPB41L5_like"/>
    <property type="match status" value="1"/>
</dbReference>
<dbReference type="PRINTS" id="PR00661">
    <property type="entry name" value="ERMFAMILY"/>
</dbReference>
<dbReference type="FunFam" id="3.10.20.90:FF:000024">
    <property type="entry name" value="Erythrocyte membrane protein band 4.1-like 5"/>
    <property type="match status" value="1"/>
</dbReference>